<dbReference type="InterPro" id="IPR007374">
    <property type="entry name" value="ASCH_domain"/>
</dbReference>
<name>A0A150HGK8_9MICO</name>
<accession>A0A150HGK8</accession>
<dbReference type="SUPFAM" id="SSF88697">
    <property type="entry name" value="PUA domain-like"/>
    <property type="match status" value="1"/>
</dbReference>
<gene>
    <name evidence="2" type="ORF">Mlaev_00805</name>
</gene>
<proteinExistence type="predicted"/>
<dbReference type="InterPro" id="IPR015947">
    <property type="entry name" value="PUA-like_sf"/>
</dbReference>
<feature type="domain" description="ASCH" evidence="1">
    <location>
        <begin position="42"/>
        <end position="165"/>
    </location>
</feature>
<dbReference type="PANTHER" id="PTHR39203:SF1">
    <property type="entry name" value="CYTOPLASMIC PROTEIN"/>
    <property type="match status" value="1"/>
</dbReference>
<dbReference type="InterPro" id="IPR009326">
    <property type="entry name" value="DUF984"/>
</dbReference>
<dbReference type="PIRSF" id="PIRSF021320">
    <property type="entry name" value="DUF984"/>
    <property type="match status" value="1"/>
</dbReference>
<dbReference type="Gene3D" id="3.10.400.10">
    <property type="entry name" value="Sulfate adenylyltransferase"/>
    <property type="match status" value="1"/>
</dbReference>
<keyword evidence="3" id="KW-1185">Reference proteome</keyword>
<dbReference type="Proteomes" id="UP000075357">
    <property type="component" value="Unassembled WGS sequence"/>
</dbReference>
<comment type="caution">
    <text evidence="2">The sequence shown here is derived from an EMBL/GenBank/DDBJ whole genome shotgun (WGS) entry which is preliminary data.</text>
</comment>
<organism evidence="2 3">
    <name type="scientific">Microbacterium laevaniformans</name>
    <dbReference type="NCBI Taxonomy" id="36807"/>
    <lineage>
        <taxon>Bacteria</taxon>
        <taxon>Bacillati</taxon>
        <taxon>Actinomycetota</taxon>
        <taxon>Actinomycetes</taxon>
        <taxon>Micrococcales</taxon>
        <taxon>Microbacteriaceae</taxon>
        <taxon>Microbacterium</taxon>
    </lineage>
</organism>
<evidence type="ECO:0000313" key="3">
    <source>
        <dbReference type="Proteomes" id="UP000075357"/>
    </source>
</evidence>
<reference evidence="2 3" key="1">
    <citation type="submission" date="2016-01" db="EMBL/GenBank/DDBJ databases">
        <title>Draft genome sequences of Microbacterium laevaniformans LCDC 91-0039 and the type strain of Microbacterium hominis LCDC 84-209.</title>
        <authorList>
            <person name="Bernier A.-M."/>
            <person name="Bernard K."/>
        </authorList>
    </citation>
    <scope>NUCLEOTIDE SEQUENCE [LARGE SCALE GENOMIC DNA]</scope>
    <source>
        <strain evidence="2 3">LCDC 91-0039</strain>
    </source>
</reference>
<dbReference type="EMBL" id="LRAD01000022">
    <property type="protein sequence ID" value="KXZ61165.1"/>
    <property type="molecule type" value="Genomic_DNA"/>
</dbReference>
<sequence>MAEPALSSHALPLDSDAAAAMWEAYRAARPEAVLAGGEYTVEHFVDNARLADELLDIVLSGRKRATAELVADFVARGDLVPRIGSHWIACDSSGAPRIIMRTTELRLGPFTSGDAAFAADEGEDDGSLESWQREHRRYWTRVAAARGAEWSEEDEIVFERFRVAWPPEHAD</sequence>
<dbReference type="SMART" id="SM01022">
    <property type="entry name" value="ASCH"/>
    <property type="match status" value="1"/>
</dbReference>
<dbReference type="Pfam" id="PF04266">
    <property type="entry name" value="ASCH"/>
    <property type="match status" value="1"/>
</dbReference>
<dbReference type="CDD" id="cd06553">
    <property type="entry name" value="ASCH_Ef3133_like"/>
    <property type="match status" value="1"/>
</dbReference>
<dbReference type="AlphaFoldDB" id="A0A150HGK8"/>
<dbReference type="PANTHER" id="PTHR39203">
    <property type="entry name" value="CYTOPLASMIC PROTEIN-RELATED"/>
    <property type="match status" value="1"/>
</dbReference>
<evidence type="ECO:0000259" key="1">
    <source>
        <dbReference type="SMART" id="SM01022"/>
    </source>
</evidence>
<evidence type="ECO:0000313" key="2">
    <source>
        <dbReference type="EMBL" id="KXZ61165.1"/>
    </source>
</evidence>
<dbReference type="PATRIC" id="fig|36807.3.peg.829"/>
<protein>
    <submittedName>
        <fullName evidence="2">ASCH domain protein</fullName>
    </submittedName>
</protein>